<reference evidence="4 5" key="1">
    <citation type="submission" date="2018-03" db="EMBL/GenBank/DDBJ databases">
        <title>Genomic Encyclopedia of Archaeal and Bacterial Type Strains, Phase II (KMG-II): from individual species to whole genera.</title>
        <authorList>
            <person name="Goeker M."/>
        </authorList>
    </citation>
    <scope>NUCLEOTIDE SEQUENCE [LARGE SCALE GENOMIC DNA]</scope>
    <source>
        <strain evidence="4 5">ATCC BAA-1496</strain>
    </source>
</reference>
<comment type="caution">
    <text evidence="4">The sequence shown here is derived from an EMBL/GenBank/DDBJ whole genome shotgun (WGS) entry which is preliminary data.</text>
</comment>
<dbReference type="InterPro" id="IPR045823">
    <property type="entry name" value="TetR_C_32"/>
</dbReference>
<dbReference type="InterPro" id="IPR001647">
    <property type="entry name" value="HTH_TetR"/>
</dbReference>
<proteinExistence type="predicted"/>
<dbReference type="PROSITE" id="PS50977">
    <property type="entry name" value="HTH_TETR_2"/>
    <property type="match status" value="1"/>
</dbReference>
<name>A0A2T0UFU1_9MICO</name>
<dbReference type="SUPFAM" id="SSF48498">
    <property type="entry name" value="Tetracyclin repressor-like, C-terminal domain"/>
    <property type="match status" value="1"/>
</dbReference>
<evidence type="ECO:0000256" key="2">
    <source>
        <dbReference type="PROSITE-ProRule" id="PRU00335"/>
    </source>
</evidence>
<keyword evidence="5" id="KW-1185">Reference proteome</keyword>
<feature type="domain" description="HTH tetR-type" evidence="3">
    <location>
        <begin position="20"/>
        <end position="79"/>
    </location>
</feature>
<dbReference type="PANTHER" id="PTHR30055:SF160">
    <property type="entry name" value="TRANSCRIPTIONAL REGULATORY PROTEIN (PROBABLY ASNC-FAMILY)-RELATED"/>
    <property type="match status" value="1"/>
</dbReference>
<accession>A0A2T0UFU1</accession>
<evidence type="ECO:0000313" key="4">
    <source>
        <dbReference type="EMBL" id="PRY56677.1"/>
    </source>
</evidence>
<dbReference type="EMBL" id="PVTI01000018">
    <property type="protein sequence ID" value="PRY56677.1"/>
    <property type="molecule type" value="Genomic_DNA"/>
</dbReference>
<dbReference type="Pfam" id="PF19344">
    <property type="entry name" value="TetR_C_32"/>
    <property type="match status" value="1"/>
</dbReference>
<dbReference type="InterPro" id="IPR050109">
    <property type="entry name" value="HTH-type_TetR-like_transc_reg"/>
</dbReference>
<dbReference type="GO" id="GO:0003700">
    <property type="term" value="F:DNA-binding transcription factor activity"/>
    <property type="evidence" value="ECO:0007669"/>
    <property type="project" value="TreeGrafter"/>
</dbReference>
<evidence type="ECO:0000256" key="1">
    <source>
        <dbReference type="ARBA" id="ARBA00023125"/>
    </source>
</evidence>
<dbReference type="GO" id="GO:0000976">
    <property type="term" value="F:transcription cis-regulatory region binding"/>
    <property type="evidence" value="ECO:0007669"/>
    <property type="project" value="TreeGrafter"/>
</dbReference>
<gene>
    <name evidence="4" type="ORF">BCF74_11872</name>
</gene>
<feature type="DNA-binding region" description="H-T-H motif" evidence="2">
    <location>
        <begin position="42"/>
        <end position="61"/>
    </location>
</feature>
<evidence type="ECO:0000313" key="5">
    <source>
        <dbReference type="Proteomes" id="UP000237822"/>
    </source>
</evidence>
<dbReference type="Pfam" id="PF00440">
    <property type="entry name" value="TetR_N"/>
    <property type="match status" value="1"/>
</dbReference>
<protein>
    <submittedName>
        <fullName evidence="4">TetR family transcriptional regulator</fullName>
    </submittedName>
</protein>
<dbReference type="Proteomes" id="UP000237822">
    <property type="component" value="Unassembled WGS sequence"/>
</dbReference>
<sequence>MEADETVVDGRNRRWEKHRARRRTELVDATLRAIRRHGASVGMDDIAAVAGTSKTVFYRHFTDRAGLYDAVAERVNSNIIGDVAGAVGNVDEVVAFAEGPDTDAAWSPRQLLASAIDAYLRLVEDDPEVYRFIVNAPLVPLSERTDTGDAASGVSQSVGRQVGVLITTALQATGKDTTPGATWGHAVVGMVRAAADEWLREGAESSGTSRETLREHLTKLIWGGLSATWPDVDRRPAKEVLE</sequence>
<dbReference type="InterPro" id="IPR009057">
    <property type="entry name" value="Homeodomain-like_sf"/>
</dbReference>
<dbReference type="Gene3D" id="1.10.357.10">
    <property type="entry name" value="Tetracycline Repressor, domain 2"/>
    <property type="match status" value="1"/>
</dbReference>
<keyword evidence="1 2" id="KW-0238">DNA-binding</keyword>
<dbReference type="SUPFAM" id="SSF46689">
    <property type="entry name" value="Homeodomain-like"/>
    <property type="match status" value="1"/>
</dbReference>
<evidence type="ECO:0000259" key="3">
    <source>
        <dbReference type="PROSITE" id="PS50977"/>
    </source>
</evidence>
<organism evidence="4 5">
    <name type="scientific">Knoellia remsis</name>
    <dbReference type="NCBI Taxonomy" id="407159"/>
    <lineage>
        <taxon>Bacteria</taxon>
        <taxon>Bacillati</taxon>
        <taxon>Actinomycetota</taxon>
        <taxon>Actinomycetes</taxon>
        <taxon>Micrococcales</taxon>
        <taxon>Intrasporangiaceae</taxon>
        <taxon>Knoellia</taxon>
    </lineage>
</organism>
<dbReference type="InterPro" id="IPR036271">
    <property type="entry name" value="Tet_transcr_reg_TetR-rel_C_sf"/>
</dbReference>
<dbReference type="PANTHER" id="PTHR30055">
    <property type="entry name" value="HTH-TYPE TRANSCRIPTIONAL REGULATOR RUTR"/>
    <property type="match status" value="1"/>
</dbReference>
<dbReference type="AlphaFoldDB" id="A0A2T0UFU1"/>